<dbReference type="Proteomes" id="UP000198847">
    <property type="component" value="Unassembled WGS sequence"/>
</dbReference>
<proteinExistence type="predicted"/>
<dbReference type="InterPro" id="IPR006675">
    <property type="entry name" value="HDIG_dom"/>
</dbReference>
<dbReference type="Gene3D" id="1.10.3210.10">
    <property type="entry name" value="Hypothetical protein af1432"/>
    <property type="match status" value="1"/>
</dbReference>
<evidence type="ECO:0000313" key="2">
    <source>
        <dbReference type="EMBL" id="SEP09080.1"/>
    </source>
</evidence>
<dbReference type="PANTHER" id="PTHR43155">
    <property type="entry name" value="CYCLIC DI-GMP PHOSPHODIESTERASE PA4108-RELATED"/>
    <property type="match status" value="1"/>
</dbReference>
<dbReference type="SMART" id="SM00471">
    <property type="entry name" value="HDc"/>
    <property type="match status" value="1"/>
</dbReference>
<dbReference type="PANTHER" id="PTHR43155:SF2">
    <property type="entry name" value="CYCLIC DI-GMP PHOSPHODIESTERASE PA4108"/>
    <property type="match status" value="1"/>
</dbReference>
<feature type="domain" description="HD-GYP" evidence="1">
    <location>
        <begin position="114"/>
        <end position="309"/>
    </location>
</feature>
<dbReference type="Pfam" id="PF13487">
    <property type="entry name" value="HD_5"/>
    <property type="match status" value="1"/>
</dbReference>
<evidence type="ECO:0000313" key="3">
    <source>
        <dbReference type="Proteomes" id="UP000198847"/>
    </source>
</evidence>
<gene>
    <name evidence="2" type="ORF">SAMN04490178_11019</name>
</gene>
<organism evidence="2 3">
    <name type="scientific">Propionispora vibrioides</name>
    <dbReference type="NCBI Taxonomy" id="112903"/>
    <lineage>
        <taxon>Bacteria</taxon>
        <taxon>Bacillati</taxon>
        <taxon>Bacillota</taxon>
        <taxon>Negativicutes</taxon>
        <taxon>Selenomonadales</taxon>
        <taxon>Sporomusaceae</taxon>
        <taxon>Propionispora</taxon>
    </lineage>
</organism>
<dbReference type="EMBL" id="FODY01000010">
    <property type="protein sequence ID" value="SEP09080.1"/>
    <property type="molecule type" value="Genomic_DNA"/>
</dbReference>
<dbReference type="NCBIfam" id="TIGR00277">
    <property type="entry name" value="HDIG"/>
    <property type="match status" value="1"/>
</dbReference>
<dbReference type="STRING" id="112903.SAMN04490178_11019"/>
<dbReference type="InterPro" id="IPR003607">
    <property type="entry name" value="HD/PDEase_dom"/>
</dbReference>
<dbReference type="SUPFAM" id="SSF109604">
    <property type="entry name" value="HD-domain/PDEase-like"/>
    <property type="match status" value="1"/>
</dbReference>
<dbReference type="CDD" id="cd00077">
    <property type="entry name" value="HDc"/>
    <property type="match status" value="1"/>
</dbReference>
<dbReference type="PROSITE" id="PS51832">
    <property type="entry name" value="HD_GYP"/>
    <property type="match status" value="1"/>
</dbReference>
<dbReference type="InterPro" id="IPR037522">
    <property type="entry name" value="HD_GYP_dom"/>
</dbReference>
<evidence type="ECO:0000259" key="1">
    <source>
        <dbReference type="PROSITE" id="PS51832"/>
    </source>
</evidence>
<accession>A0A1H8V0Q3</accession>
<dbReference type="AlphaFoldDB" id="A0A1H8V0Q3"/>
<dbReference type="RefSeq" id="WP_177173529.1">
    <property type="nucleotide sequence ID" value="NZ_FODY01000010.1"/>
</dbReference>
<protein>
    <submittedName>
        <fullName evidence="2">HDIG domain-containing protein</fullName>
    </submittedName>
</protein>
<reference evidence="2 3" key="1">
    <citation type="submission" date="2016-10" db="EMBL/GenBank/DDBJ databases">
        <authorList>
            <person name="de Groot N.N."/>
        </authorList>
    </citation>
    <scope>NUCLEOTIDE SEQUENCE [LARGE SCALE GENOMIC DNA]</scope>
    <source>
        <strain evidence="2 3">DSM 13305</strain>
    </source>
</reference>
<keyword evidence="3" id="KW-1185">Reference proteome</keyword>
<sequence>MTETARKIVEQPVAFLVSGTELAKDVYSEYGNVLINQGTVVTQPIIKKLETWNIQNVSIWSEVTEQVIADPALQKFLNTYNQSVDVVEQAFDTIRQTRMLPLATFRKTADDLAQNLTTAGNVIDQLYNLPPCDDYTFRHSVNVSVIAGLIALWLKYPPESIHAISLAGLLHDVGKSLLPPKLVNRPHKLSTDHYEAYKQHVTLGYELLSKVPGIAESVRLGVTDHHEREDGSGYPQGLSGTDIHPYAKIIAIADLYDEALTINRDPGMLSPYCSIEKLQHEVYRLDPKACLTFISHMTNFLTGDPVMLTNGSKGRVVCTNKRWPSRSIVQLEDGTVLDLNDGGDIRISHIIR</sequence>
<name>A0A1H8V0Q3_9FIRM</name>